<reference evidence="3" key="2">
    <citation type="submission" date="2015-01" db="EMBL/GenBank/DDBJ databases">
        <title>Evolutionary Origins and Diversification of the Mycorrhizal Mutualists.</title>
        <authorList>
            <consortium name="DOE Joint Genome Institute"/>
            <consortium name="Mycorrhizal Genomics Consortium"/>
            <person name="Kohler A."/>
            <person name="Kuo A."/>
            <person name="Nagy L.G."/>
            <person name="Floudas D."/>
            <person name="Copeland A."/>
            <person name="Barry K.W."/>
            <person name="Cichocki N."/>
            <person name="Veneault-Fourrey C."/>
            <person name="LaButti K."/>
            <person name="Lindquist E.A."/>
            <person name="Lipzen A."/>
            <person name="Lundell T."/>
            <person name="Morin E."/>
            <person name="Murat C."/>
            <person name="Riley R."/>
            <person name="Ohm R."/>
            <person name="Sun H."/>
            <person name="Tunlid A."/>
            <person name="Henrissat B."/>
            <person name="Grigoriev I.V."/>
            <person name="Hibbett D.S."/>
            <person name="Martin F."/>
        </authorList>
    </citation>
    <scope>NUCLEOTIDE SEQUENCE [LARGE SCALE GENOMIC DNA]</scope>
    <source>
        <strain evidence="3">F 1598</strain>
    </source>
</reference>
<protein>
    <submittedName>
        <fullName evidence="2">Uncharacterized protein</fullName>
    </submittedName>
</protein>
<organism evidence="2 3">
    <name type="scientific">Piloderma croceum (strain F 1598)</name>
    <dbReference type="NCBI Taxonomy" id="765440"/>
    <lineage>
        <taxon>Eukaryota</taxon>
        <taxon>Fungi</taxon>
        <taxon>Dikarya</taxon>
        <taxon>Basidiomycota</taxon>
        <taxon>Agaricomycotina</taxon>
        <taxon>Agaricomycetes</taxon>
        <taxon>Agaricomycetidae</taxon>
        <taxon>Atheliales</taxon>
        <taxon>Atheliaceae</taxon>
        <taxon>Piloderma</taxon>
    </lineage>
</organism>
<evidence type="ECO:0000256" key="1">
    <source>
        <dbReference type="SAM" id="MobiDB-lite"/>
    </source>
</evidence>
<dbReference type="Proteomes" id="UP000054166">
    <property type="component" value="Unassembled WGS sequence"/>
</dbReference>
<gene>
    <name evidence="2" type="ORF">PILCRDRAFT_757232</name>
</gene>
<dbReference type="InParanoid" id="A0A0C3EU16"/>
<reference evidence="2 3" key="1">
    <citation type="submission" date="2014-04" db="EMBL/GenBank/DDBJ databases">
        <authorList>
            <consortium name="DOE Joint Genome Institute"/>
            <person name="Kuo A."/>
            <person name="Tarkka M."/>
            <person name="Buscot F."/>
            <person name="Kohler A."/>
            <person name="Nagy L.G."/>
            <person name="Floudas D."/>
            <person name="Copeland A."/>
            <person name="Barry K.W."/>
            <person name="Cichocki N."/>
            <person name="Veneault-Fourrey C."/>
            <person name="LaButti K."/>
            <person name="Lindquist E.A."/>
            <person name="Lipzen A."/>
            <person name="Lundell T."/>
            <person name="Morin E."/>
            <person name="Murat C."/>
            <person name="Sun H."/>
            <person name="Tunlid A."/>
            <person name="Henrissat B."/>
            <person name="Grigoriev I.V."/>
            <person name="Hibbett D.S."/>
            <person name="Martin F."/>
            <person name="Nordberg H.P."/>
            <person name="Cantor M.N."/>
            <person name="Hua S.X."/>
        </authorList>
    </citation>
    <scope>NUCLEOTIDE SEQUENCE [LARGE SCALE GENOMIC DNA]</scope>
    <source>
        <strain evidence="2 3">F 1598</strain>
    </source>
</reference>
<name>A0A0C3EU16_PILCF</name>
<feature type="region of interest" description="Disordered" evidence="1">
    <location>
        <begin position="1"/>
        <end position="29"/>
    </location>
</feature>
<evidence type="ECO:0000313" key="2">
    <source>
        <dbReference type="EMBL" id="KIM71306.1"/>
    </source>
</evidence>
<proteinExistence type="predicted"/>
<feature type="compositionally biased region" description="Polar residues" evidence="1">
    <location>
        <begin position="17"/>
        <end position="26"/>
    </location>
</feature>
<sequence>MLRHGLLSPHSKLLPEANTQQPSSQPGGWASGEYNECWIQYVWDDNKVGTIQRSTGYASKTIFIIGDGRQLRAGMELTTGLGWSDRCTISTNPPPINPKSHQPILHNRPCGHHPSTLWLDYTQTTVLQRTKRRKTIKTLWDRREDPPLLHGGNDRRVGVGVGVGERALVASGCFPP</sequence>
<dbReference type="AlphaFoldDB" id="A0A0C3EU16"/>
<accession>A0A0C3EU16</accession>
<evidence type="ECO:0000313" key="3">
    <source>
        <dbReference type="Proteomes" id="UP000054166"/>
    </source>
</evidence>
<dbReference type="OrthoDB" id="3064136at2759"/>
<dbReference type="EMBL" id="KN833363">
    <property type="protein sequence ID" value="KIM71306.1"/>
    <property type="molecule type" value="Genomic_DNA"/>
</dbReference>
<keyword evidence="3" id="KW-1185">Reference proteome</keyword>
<dbReference type="HOGENOM" id="CLU_1525748_0_0_1"/>